<dbReference type="Proteomes" id="UP001165678">
    <property type="component" value="Unassembled WGS sequence"/>
</dbReference>
<evidence type="ECO:0000256" key="13">
    <source>
        <dbReference type="SAM" id="Phobius"/>
    </source>
</evidence>
<proteinExistence type="inferred from homology"/>
<keyword evidence="5" id="KW-0349">Heme</keyword>
<dbReference type="GO" id="GO:0009055">
    <property type="term" value="F:electron transfer activity"/>
    <property type="evidence" value="ECO:0007669"/>
    <property type="project" value="InterPro"/>
</dbReference>
<keyword evidence="8" id="KW-0249">Electron transport</keyword>
<dbReference type="SUPFAM" id="SSF81342">
    <property type="entry name" value="Transmembrane di-heme cytochromes"/>
    <property type="match status" value="1"/>
</dbReference>
<protein>
    <submittedName>
        <fullName evidence="15">Cytochrome b</fullName>
    </submittedName>
</protein>
<comment type="caution">
    <text evidence="15">The sequence shown here is derived from an EMBL/GenBank/DDBJ whole genome shotgun (WGS) entry which is preliminary data.</text>
</comment>
<keyword evidence="16" id="KW-1185">Reference proteome</keyword>
<dbReference type="Pfam" id="PF01292">
    <property type="entry name" value="Ni_hydr_CYTB"/>
    <property type="match status" value="1"/>
</dbReference>
<keyword evidence="3" id="KW-0813">Transport</keyword>
<evidence type="ECO:0000256" key="9">
    <source>
        <dbReference type="ARBA" id="ARBA00022989"/>
    </source>
</evidence>
<evidence type="ECO:0000256" key="10">
    <source>
        <dbReference type="ARBA" id="ARBA00023004"/>
    </source>
</evidence>
<dbReference type="GO" id="GO:0005886">
    <property type="term" value="C:plasma membrane"/>
    <property type="evidence" value="ECO:0007669"/>
    <property type="project" value="UniProtKB-SubCell"/>
</dbReference>
<reference evidence="15" key="1">
    <citation type="submission" date="2022-11" db="EMBL/GenBank/DDBJ databases">
        <title>Larsenimonas rhizosphaerae sp. nov., isolated from a tidal mudflat.</title>
        <authorList>
            <person name="Lee S.D."/>
            <person name="Kim I.S."/>
        </authorList>
    </citation>
    <scope>NUCLEOTIDE SEQUENCE</scope>
    <source>
        <strain evidence="15">GH2-1</strain>
    </source>
</reference>
<dbReference type="GO" id="GO:0022904">
    <property type="term" value="P:respiratory electron transport chain"/>
    <property type="evidence" value="ECO:0007669"/>
    <property type="project" value="InterPro"/>
</dbReference>
<evidence type="ECO:0000256" key="12">
    <source>
        <dbReference type="ARBA" id="ARBA00037975"/>
    </source>
</evidence>
<evidence type="ECO:0000256" key="8">
    <source>
        <dbReference type="ARBA" id="ARBA00022982"/>
    </source>
</evidence>
<dbReference type="Gene3D" id="1.20.950.20">
    <property type="entry name" value="Transmembrane di-heme cytochromes, Chain C"/>
    <property type="match status" value="1"/>
</dbReference>
<feature type="transmembrane region" description="Helical" evidence="13">
    <location>
        <begin position="94"/>
        <end position="115"/>
    </location>
</feature>
<dbReference type="AlphaFoldDB" id="A0AA42CVR4"/>
<comment type="cofactor">
    <cofactor evidence="1">
        <name>heme b</name>
        <dbReference type="ChEBI" id="CHEBI:60344"/>
    </cofactor>
</comment>
<keyword evidence="11 13" id="KW-0472">Membrane</keyword>
<dbReference type="InterPro" id="IPR016174">
    <property type="entry name" value="Di-haem_cyt_TM"/>
</dbReference>
<dbReference type="GO" id="GO:0020037">
    <property type="term" value="F:heme binding"/>
    <property type="evidence" value="ECO:0007669"/>
    <property type="project" value="TreeGrafter"/>
</dbReference>
<dbReference type="PANTHER" id="PTHR30529">
    <property type="entry name" value="CYTOCHROME B561"/>
    <property type="match status" value="1"/>
</dbReference>
<comment type="similarity">
    <text evidence="12">Belongs to the cytochrome b561 family.</text>
</comment>
<feature type="transmembrane region" description="Helical" evidence="13">
    <location>
        <begin position="51"/>
        <end position="73"/>
    </location>
</feature>
<keyword evidence="4" id="KW-1003">Cell membrane</keyword>
<evidence type="ECO:0000313" key="15">
    <source>
        <dbReference type="EMBL" id="MCX2525201.1"/>
    </source>
</evidence>
<feature type="transmembrane region" description="Helical" evidence="13">
    <location>
        <begin position="20"/>
        <end position="39"/>
    </location>
</feature>
<keyword evidence="9 13" id="KW-1133">Transmembrane helix</keyword>
<evidence type="ECO:0000256" key="5">
    <source>
        <dbReference type="ARBA" id="ARBA00022617"/>
    </source>
</evidence>
<keyword evidence="7" id="KW-0479">Metal-binding</keyword>
<name>A0AA42CVR4_9GAMM</name>
<feature type="domain" description="Cytochrome b561 bacterial/Ni-hydrogenase" evidence="14">
    <location>
        <begin position="10"/>
        <end position="178"/>
    </location>
</feature>
<dbReference type="InterPro" id="IPR011577">
    <property type="entry name" value="Cyt_b561_bac/Ni-Hgenase"/>
</dbReference>
<evidence type="ECO:0000256" key="2">
    <source>
        <dbReference type="ARBA" id="ARBA00004651"/>
    </source>
</evidence>
<evidence type="ECO:0000256" key="7">
    <source>
        <dbReference type="ARBA" id="ARBA00022723"/>
    </source>
</evidence>
<dbReference type="RefSeq" id="WP_250938555.1">
    <property type="nucleotide sequence ID" value="NZ_JAMLJK010000002.1"/>
</dbReference>
<comment type="subcellular location">
    <subcellularLocation>
        <location evidence="2">Cell membrane</location>
        <topology evidence="2">Multi-pass membrane protein</topology>
    </subcellularLocation>
</comment>
<gene>
    <name evidence="15" type="ORF">OQ287_13210</name>
</gene>
<dbReference type="InterPro" id="IPR052168">
    <property type="entry name" value="Cytochrome_b561_oxidase"/>
</dbReference>
<evidence type="ECO:0000259" key="14">
    <source>
        <dbReference type="Pfam" id="PF01292"/>
    </source>
</evidence>
<accession>A0AA42CVR4</accession>
<sequence length="184" mass="20711">MSLLTDNRYRYGLVSRMFHWSMAALLFWQIGGIVISELFSRNLSWVSAWRGTHFSVGVLILALALMRAVWGLMSFRNRPRALDKTGKWAAYGHMALYGFMLVTPVLGLLLVYGAGKPLVFFGGHLWGVHDPLQWAYKTGDLLHGVMAWTFLAAIAGHMSMVIYHHYVLKDATLSHMVGKPKSDV</sequence>
<evidence type="ECO:0000256" key="6">
    <source>
        <dbReference type="ARBA" id="ARBA00022692"/>
    </source>
</evidence>
<feature type="transmembrane region" description="Helical" evidence="13">
    <location>
        <begin position="141"/>
        <end position="163"/>
    </location>
</feature>
<dbReference type="EMBL" id="JAPIVE010000004">
    <property type="protein sequence ID" value="MCX2525201.1"/>
    <property type="molecule type" value="Genomic_DNA"/>
</dbReference>
<dbReference type="GO" id="GO:0046872">
    <property type="term" value="F:metal ion binding"/>
    <property type="evidence" value="ECO:0007669"/>
    <property type="project" value="UniProtKB-KW"/>
</dbReference>
<evidence type="ECO:0000256" key="4">
    <source>
        <dbReference type="ARBA" id="ARBA00022475"/>
    </source>
</evidence>
<keyword evidence="6 13" id="KW-0812">Transmembrane</keyword>
<organism evidence="15 16">
    <name type="scientific">Larsenimonas rhizosphaerae</name>
    <dbReference type="NCBI Taxonomy" id="2944682"/>
    <lineage>
        <taxon>Bacteria</taxon>
        <taxon>Pseudomonadati</taxon>
        <taxon>Pseudomonadota</taxon>
        <taxon>Gammaproteobacteria</taxon>
        <taxon>Oceanospirillales</taxon>
        <taxon>Halomonadaceae</taxon>
        <taxon>Larsenimonas</taxon>
    </lineage>
</organism>
<evidence type="ECO:0000256" key="11">
    <source>
        <dbReference type="ARBA" id="ARBA00023136"/>
    </source>
</evidence>
<dbReference type="PANTHER" id="PTHR30529:SF1">
    <property type="entry name" value="CYTOCHROME B561 HOMOLOG 2"/>
    <property type="match status" value="1"/>
</dbReference>
<evidence type="ECO:0000256" key="3">
    <source>
        <dbReference type="ARBA" id="ARBA00022448"/>
    </source>
</evidence>
<evidence type="ECO:0000256" key="1">
    <source>
        <dbReference type="ARBA" id="ARBA00001970"/>
    </source>
</evidence>
<keyword evidence="10" id="KW-0408">Iron</keyword>
<evidence type="ECO:0000313" key="16">
    <source>
        <dbReference type="Proteomes" id="UP001165678"/>
    </source>
</evidence>